<keyword evidence="5" id="KW-1185">Reference proteome</keyword>
<dbReference type="PROSITE" id="PS50026">
    <property type="entry name" value="EGF_3"/>
    <property type="match status" value="1"/>
</dbReference>
<keyword evidence="3" id="KW-1133">Transmembrane helix</keyword>
<evidence type="ECO:0000313" key="6">
    <source>
        <dbReference type="WBParaSite" id="PSAMB.scaffold2616size22195.g18452.t1"/>
    </source>
</evidence>
<keyword evidence="3" id="KW-0812">Transmembrane</keyword>
<evidence type="ECO:0000313" key="5">
    <source>
        <dbReference type="Proteomes" id="UP000887566"/>
    </source>
</evidence>
<name>A0A914VXW9_9BILA</name>
<proteinExistence type="predicted"/>
<evidence type="ECO:0000256" key="3">
    <source>
        <dbReference type="SAM" id="Phobius"/>
    </source>
</evidence>
<sequence length="290" mass="30506">MSGIHMLNLTTGGLQQQTRVNSTIRSGCTFAYVATLTNLSPASNWLVVIGEEPPNYTFKKYIPLLMVNQLRCYNGGTLRDNKCQCTPSPYQTAAVWSQPDCSQIICFNGGTPNSQMTACTCSENGFTGRFCDQPVTPSTARSIKINPDPDPCTTATTLTTTTVTTSITTSVTTSISTATTQTALLSTTTTATTKSAEGLSAGVIVAIIVVGVLGLVGMAAAIGIALLLKSGSSGMAHGPSTGHGKGQRMWRSRGRMQRNPSQPRRNDGPSLGNGSQVGLWPWNGASGIQY</sequence>
<comment type="caution">
    <text evidence="1">Lacks conserved residue(s) required for the propagation of feature annotation.</text>
</comment>
<keyword evidence="1" id="KW-0245">EGF-like domain</keyword>
<dbReference type="Proteomes" id="UP000887566">
    <property type="component" value="Unplaced"/>
</dbReference>
<dbReference type="Gene3D" id="2.10.25.10">
    <property type="entry name" value="Laminin"/>
    <property type="match status" value="1"/>
</dbReference>
<dbReference type="InterPro" id="IPR000742">
    <property type="entry name" value="EGF"/>
</dbReference>
<evidence type="ECO:0000259" key="4">
    <source>
        <dbReference type="PROSITE" id="PS50026"/>
    </source>
</evidence>
<organism evidence="5 6">
    <name type="scientific">Plectus sambesii</name>
    <dbReference type="NCBI Taxonomy" id="2011161"/>
    <lineage>
        <taxon>Eukaryota</taxon>
        <taxon>Metazoa</taxon>
        <taxon>Ecdysozoa</taxon>
        <taxon>Nematoda</taxon>
        <taxon>Chromadorea</taxon>
        <taxon>Plectida</taxon>
        <taxon>Plectina</taxon>
        <taxon>Plectoidea</taxon>
        <taxon>Plectidae</taxon>
        <taxon>Plectus</taxon>
    </lineage>
</organism>
<dbReference type="AlphaFoldDB" id="A0A914VXW9"/>
<feature type="transmembrane region" description="Helical" evidence="3">
    <location>
        <begin position="203"/>
        <end position="228"/>
    </location>
</feature>
<dbReference type="WBParaSite" id="PSAMB.scaffold2616size22195.g18452.t1">
    <property type="protein sequence ID" value="PSAMB.scaffold2616size22195.g18452.t1"/>
    <property type="gene ID" value="PSAMB.scaffold2616size22195.g18452"/>
</dbReference>
<evidence type="ECO:0000256" key="1">
    <source>
        <dbReference type="PROSITE-ProRule" id="PRU00076"/>
    </source>
</evidence>
<feature type="region of interest" description="Disordered" evidence="2">
    <location>
        <begin position="235"/>
        <end position="290"/>
    </location>
</feature>
<reference evidence="6" key="1">
    <citation type="submission" date="2022-11" db="UniProtKB">
        <authorList>
            <consortium name="WormBaseParasite"/>
        </authorList>
    </citation>
    <scope>IDENTIFICATION</scope>
</reference>
<evidence type="ECO:0000256" key="2">
    <source>
        <dbReference type="SAM" id="MobiDB-lite"/>
    </source>
</evidence>
<feature type="domain" description="EGF-like" evidence="4">
    <location>
        <begin position="97"/>
        <end position="132"/>
    </location>
</feature>
<accession>A0A914VXW9</accession>
<feature type="compositionally biased region" description="Basic residues" evidence="2">
    <location>
        <begin position="245"/>
        <end position="256"/>
    </location>
</feature>
<protein>
    <submittedName>
        <fullName evidence="6">EGF-like domain-containing protein</fullName>
    </submittedName>
</protein>
<keyword evidence="3" id="KW-0472">Membrane</keyword>